<gene>
    <name evidence="1" type="ORF">CMQ_190</name>
</gene>
<organism evidence="2">
    <name type="scientific">Grosmannia clavigera (strain kw1407 / UAMH 11150)</name>
    <name type="common">Blue stain fungus</name>
    <name type="synonym">Graphiocladiella clavigera</name>
    <dbReference type="NCBI Taxonomy" id="655863"/>
    <lineage>
        <taxon>Eukaryota</taxon>
        <taxon>Fungi</taxon>
        <taxon>Dikarya</taxon>
        <taxon>Ascomycota</taxon>
        <taxon>Pezizomycotina</taxon>
        <taxon>Sordariomycetes</taxon>
        <taxon>Sordariomycetidae</taxon>
        <taxon>Ophiostomatales</taxon>
        <taxon>Ophiostomataceae</taxon>
        <taxon>Leptographium</taxon>
    </lineage>
</organism>
<name>F0XQS5_GROCL</name>
<keyword evidence="2" id="KW-1185">Reference proteome</keyword>
<dbReference type="InParanoid" id="F0XQS5"/>
<reference evidence="1 2" key="1">
    <citation type="journal article" date="2011" name="Proc. Natl. Acad. Sci. U.S.A.">
        <title>Genome and transcriptome analyses of the mountain pine beetle-fungal symbiont Grosmannia clavigera, a lodgepole pine pathogen.</title>
        <authorList>
            <person name="DiGuistini S."/>
            <person name="Wang Y."/>
            <person name="Liao N.Y."/>
            <person name="Taylor G."/>
            <person name="Tanguay P."/>
            <person name="Feau N."/>
            <person name="Henrissat B."/>
            <person name="Chan S.K."/>
            <person name="Hesse-Orce U."/>
            <person name="Alamouti S.M."/>
            <person name="Tsui C.K.M."/>
            <person name="Docking R.T."/>
            <person name="Levasseur A."/>
            <person name="Haridas S."/>
            <person name="Robertson G."/>
            <person name="Birol I."/>
            <person name="Holt R.A."/>
            <person name="Marra M.A."/>
            <person name="Hamelin R.C."/>
            <person name="Hirst M."/>
            <person name="Jones S.J.M."/>
            <person name="Bohlmann J."/>
            <person name="Breuil C."/>
        </authorList>
    </citation>
    <scope>NUCLEOTIDE SEQUENCE [LARGE SCALE GENOMIC DNA]</scope>
    <source>
        <strain evidence="2">kw1407 / UAMH 11150</strain>
    </source>
</reference>
<dbReference type="RefSeq" id="XP_014169287.1">
    <property type="nucleotide sequence ID" value="XM_014313812.1"/>
</dbReference>
<proteinExistence type="predicted"/>
<evidence type="ECO:0000313" key="2">
    <source>
        <dbReference type="Proteomes" id="UP000007796"/>
    </source>
</evidence>
<dbReference type="EMBL" id="GL629807">
    <property type="protein sequence ID" value="EFW99872.1"/>
    <property type="molecule type" value="Genomic_DNA"/>
</dbReference>
<sequence length="113" mass="12536">MLEGLPRRDRISRVTRYTLSRRNDVNIGTNKVRSSREQRCRAEEVADGLAKDEVGDELGVVEEKLGVMGMAIGAGLISAMPVEKSAGCVKIMVKTNKTDRKTRRAHPWNLVVS</sequence>
<dbReference type="AlphaFoldDB" id="F0XQS5"/>
<accession>F0XQS5</accession>
<protein>
    <submittedName>
        <fullName evidence="1">Uncharacterized protein</fullName>
    </submittedName>
</protein>
<evidence type="ECO:0000313" key="1">
    <source>
        <dbReference type="EMBL" id="EFW99872.1"/>
    </source>
</evidence>
<dbReference type="HOGENOM" id="CLU_2133767_0_0_1"/>
<dbReference type="GeneID" id="25974829"/>
<dbReference type="Proteomes" id="UP000007796">
    <property type="component" value="Unassembled WGS sequence"/>
</dbReference>